<dbReference type="EMBL" id="PDTV01000007">
    <property type="protein sequence ID" value="PIE83173.1"/>
    <property type="molecule type" value="Genomic_DNA"/>
</dbReference>
<evidence type="ECO:0000313" key="12">
    <source>
        <dbReference type="Proteomes" id="UP000229278"/>
    </source>
</evidence>
<dbReference type="EC" id="6.1.1.-" evidence="7"/>
<dbReference type="PRINTS" id="PR00987">
    <property type="entry name" value="TRNASYNTHGLU"/>
</dbReference>
<dbReference type="AlphaFoldDB" id="A0A2G6PF31"/>
<dbReference type="NCBIfam" id="TIGR03838">
    <property type="entry name" value="queuosine_YadB"/>
    <property type="match status" value="1"/>
</dbReference>
<dbReference type="FunFam" id="3.40.50.620:FF:000093">
    <property type="entry name" value="Glutamyl-Q tRNA(Asp) synthetase"/>
    <property type="match status" value="1"/>
</dbReference>
<keyword evidence="5 7" id="KW-0067">ATP-binding</keyword>
<dbReference type="Proteomes" id="UP000229278">
    <property type="component" value="Unassembled WGS sequence"/>
</dbReference>
<evidence type="ECO:0000256" key="8">
    <source>
        <dbReference type="RuleBase" id="RU363037"/>
    </source>
</evidence>
<dbReference type="InterPro" id="IPR020058">
    <property type="entry name" value="Glu/Gln-tRNA-synth_Ib_cat-dom"/>
</dbReference>
<dbReference type="GO" id="GO:0005829">
    <property type="term" value="C:cytosol"/>
    <property type="evidence" value="ECO:0007669"/>
    <property type="project" value="TreeGrafter"/>
</dbReference>
<comment type="caution">
    <text evidence="11">The sequence shown here is derived from an EMBL/GenBank/DDBJ whole genome shotgun (WGS) entry which is preliminary data.</text>
</comment>
<keyword evidence="3 7" id="KW-0547">Nucleotide-binding</keyword>
<evidence type="ECO:0000256" key="4">
    <source>
        <dbReference type="ARBA" id="ARBA00022833"/>
    </source>
</evidence>
<evidence type="ECO:0000256" key="2">
    <source>
        <dbReference type="ARBA" id="ARBA00022723"/>
    </source>
</evidence>
<evidence type="ECO:0000259" key="10">
    <source>
        <dbReference type="Pfam" id="PF00749"/>
    </source>
</evidence>
<dbReference type="InterPro" id="IPR000924">
    <property type="entry name" value="Glu/Gln-tRNA-synth"/>
</dbReference>
<dbReference type="NCBIfam" id="NF004314">
    <property type="entry name" value="PRK05710.1-3"/>
    <property type="match status" value="1"/>
</dbReference>
<keyword evidence="4 7" id="KW-0862">Zinc</keyword>
<reference evidence="11 12" key="1">
    <citation type="submission" date="2017-10" db="EMBL/GenBank/DDBJ databases">
        <title>Novel microbial diversity and functional potential in the marine mammal oral microbiome.</title>
        <authorList>
            <person name="Dudek N.K."/>
            <person name="Sun C.L."/>
            <person name="Burstein D."/>
            <person name="Kantor R.S."/>
            <person name="Aliaga Goltsman D.S."/>
            <person name="Bik E.M."/>
            <person name="Thomas B.C."/>
            <person name="Banfield J.F."/>
            <person name="Relman D.A."/>
        </authorList>
    </citation>
    <scope>NUCLEOTIDE SEQUENCE [LARGE SCALE GENOMIC DNA]</scope>
    <source>
        <strain evidence="11">DOLJORAL78_50_517</strain>
    </source>
</reference>
<dbReference type="SUPFAM" id="SSF52374">
    <property type="entry name" value="Nucleotidylyl transferase"/>
    <property type="match status" value="1"/>
</dbReference>
<dbReference type="HAMAP" id="MF_01428">
    <property type="entry name" value="Glu_Q_tRNA_synth"/>
    <property type="match status" value="1"/>
</dbReference>
<dbReference type="Gene3D" id="3.40.50.620">
    <property type="entry name" value="HUPs"/>
    <property type="match status" value="1"/>
</dbReference>
<feature type="binding site" evidence="7">
    <location>
        <position position="137"/>
    </location>
    <ligand>
        <name>Zn(2+)</name>
        <dbReference type="ChEBI" id="CHEBI:29105"/>
    </ligand>
</feature>
<feature type="compositionally biased region" description="Basic residues" evidence="9">
    <location>
        <begin position="12"/>
        <end position="23"/>
    </location>
</feature>
<dbReference type="PANTHER" id="PTHR43311">
    <property type="entry name" value="GLUTAMATE--TRNA LIGASE"/>
    <property type="match status" value="1"/>
</dbReference>
<dbReference type="InterPro" id="IPR049940">
    <property type="entry name" value="GluQ/Sye"/>
</dbReference>
<sequence length="326" mass="36244">MIAGKAHDHDGHHLRHLHRKPVRGRFAPSPTGVLHFGSLLAALGSFLDIRQKGGEWWLRIEDLDPPRTVPGAIDHILQTLEIYGLHWDGQVVYQSQRHPLYRAALEQLRQQDIIYPCSCSRREIAQEAAMGAAGPIYPGYCRNGVRHTQRPTAIRVRVADRNIQFHDAIQGHYYQNLSTATGDFVLRRADGLFAYQLAVVVDDAEQNITDIMRGCDLLASTPKQIYLQTLLGFPIPNHAHLPVAVNQDGQKLSKQTGACPLDRRQPGFTLVSALRALGQNPPPDLASEAVPVILGWAVNHWSLAHVPRSLKDNRSHIQGNESTGTD</sequence>
<keyword evidence="6 7" id="KW-0030">Aminoacyl-tRNA synthetase</keyword>
<name>A0A2G6PF31_9GAMM</name>
<dbReference type="GO" id="GO:0005524">
    <property type="term" value="F:ATP binding"/>
    <property type="evidence" value="ECO:0007669"/>
    <property type="project" value="UniProtKB-KW"/>
</dbReference>
<feature type="short sequence motif" description="'KMSKS' region" evidence="7">
    <location>
        <begin position="251"/>
        <end position="255"/>
    </location>
</feature>
<feature type="binding site" evidence="7">
    <location>
        <position position="254"/>
    </location>
    <ligand>
        <name>ATP</name>
        <dbReference type="ChEBI" id="CHEBI:30616"/>
    </ligand>
</feature>
<evidence type="ECO:0000313" key="11">
    <source>
        <dbReference type="EMBL" id="PIE83173.1"/>
    </source>
</evidence>
<proteinExistence type="inferred from homology"/>
<evidence type="ECO:0000256" key="3">
    <source>
        <dbReference type="ARBA" id="ARBA00022741"/>
    </source>
</evidence>
<dbReference type="GO" id="GO:0004818">
    <property type="term" value="F:glutamate-tRNA ligase activity"/>
    <property type="evidence" value="ECO:0007669"/>
    <property type="project" value="TreeGrafter"/>
</dbReference>
<organism evidence="11 12">
    <name type="scientific">Candidatus Contendibacter odensensis</name>
    <dbReference type="NCBI Taxonomy" id="1400860"/>
    <lineage>
        <taxon>Bacteria</taxon>
        <taxon>Pseudomonadati</taxon>
        <taxon>Pseudomonadota</taxon>
        <taxon>Gammaproteobacteria</taxon>
        <taxon>Candidatus Competibacteraceae</taxon>
        <taxon>Candidatus Contendibacter</taxon>
    </lineage>
</organism>
<dbReference type="Pfam" id="PF00749">
    <property type="entry name" value="tRNA-synt_1c"/>
    <property type="match status" value="1"/>
</dbReference>
<dbReference type="GO" id="GO:0006424">
    <property type="term" value="P:glutamyl-tRNA aminoacylation"/>
    <property type="evidence" value="ECO:0007669"/>
    <property type="project" value="InterPro"/>
</dbReference>
<keyword evidence="8" id="KW-0648">Protein biosynthesis</keyword>
<gene>
    <name evidence="7" type="primary">gluQ</name>
    <name evidence="11" type="ORF">CSA09_03675</name>
</gene>
<dbReference type="PANTHER" id="PTHR43311:SF1">
    <property type="entry name" value="GLUTAMYL-Q TRNA(ASP) SYNTHETASE"/>
    <property type="match status" value="1"/>
</dbReference>
<feature type="binding site" evidence="7">
    <location>
        <position position="61"/>
    </location>
    <ligand>
        <name>L-glutamate</name>
        <dbReference type="ChEBI" id="CHEBI:29985"/>
    </ligand>
</feature>
<feature type="region of interest" description="Disordered" evidence="9">
    <location>
        <begin position="1"/>
        <end position="23"/>
    </location>
</feature>
<protein>
    <recommendedName>
        <fullName evidence="7">Glutamyl-Q tRNA(Asp) synthetase</fullName>
        <shortName evidence="7">Glu-Q-RSs</shortName>
        <ecNumber evidence="7">6.1.1.-</ecNumber>
    </recommendedName>
</protein>
<dbReference type="GO" id="GO:0006400">
    <property type="term" value="P:tRNA modification"/>
    <property type="evidence" value="ECO:0007669"/>
    <property type="project" value="InterPro"/>
</dbReference>
<evidence type="ECO:0000256" key="9">
    <source>
        <dbReference type="SAM" id="MobiDB-lite"/>
    </source>
</evidence>
<feature type="short sequence motif" description="'HIGH' region" evidence="7">
    <location>
        <begin position="28"/>
        <end position="38"/>
    </location>
</feature>
<keyword evidence="2 7" id="KW-0479">Metal-binding</keyword>
<feature type="compositionally biased region" description="Basic and acidic residues" evidence="9">
    <location>
        <begin position="1"/>
        <end position="11"/>
    </location>
</feature>
<comment type="cofactor">
    <cofactor evidence="7">
        <name>Zn(2+)</name>
        <dbReference type="ChEBI" id="CHEBI:29105"/>
    </cofactor>
    <text evidence="7">Binds 1 zinc ion per subunit.</text>
</comment>
<feature type="binding site" evidence="7">
    <location>
        <begin position="25"/>
        <end position="29"/>
    </location>
    <ligand>
        <name>L-glutamate</name>
        <dbReference type="ChEBI" id="CHEBI:29985"/>
    </ligand>
</feature>
<feature type="binding site" evidence="7">
    <location>
        <position position="117"/>
    </location>
    <ligand>
        <name>Zn(2+)</name>
        <dbReference type="ChEBI" id="CHEBI:29105"/>
    </ligand>
</feature>
<feature type="binding site" evidence="7">
    <location>
        <position position="119"/>
    </location>
    <ligand>
        <name>Zn(2+)</name>
        <dbReference type="ChEBI" id="CHEBI:29105"/>
    </ligand>
</feature>
<dbReference type="InterPro" id="IPR014729">
    <property type="entry name" value="Rossmann-like_a/b/a_fold"/>
</dbReference>
<evidence type="ECO:0000256" key="1">
    <source>
        <dbReference type="ARBA" id="ARBA00022598"/>
    </source>
</evidence>
<dbReference type="InterPro" id="IPR022380">
    <property type="entry name" value="Glu-Q_tRNA(Asp)_Synthase"/>
</dbReference>
<evidence type="ECO:0000256" key="6">
    <source>
        <dbReference type="ARBA" id="ARBA00023146"/>
    </source>
</evidence>
<feature type="binding site" evidence="7">
    <location>
        <position position="195"/>
    </location>
    <ligand>
        <name>L-glutamate</name>
        <dbReference type="ChEBI" id="CHEBI:29985"/>
    </ligand>
</feature>
<keyword evidence="1 7" id="KW-0436">Ligase</keyword>
<comment type="similarity">
    <text evidence="7">Belongs to the class-I aminoacyl-tRNA synthetase family. GluQ subfamily.</text>
</comment>
<feature type="binding site" evidence="7">
    <location>
        <position position="213"/>
    </location>
    <ligand>
        <name>L-glutamate</name>
        <dbReference type="ChEBI" id="CHEBI:29985"/>
    </ligand>
</feature>
<evidence type="ECO:0000256" key="5">
    <source>
        <dbReference type="ARBA" id="ARBA00022840"/>
    </source>
</evidence>
<feature type="binding site" evidence="7">
    <location>
        <position position="141"/>
    </location>
    <ligand>
        <name>Zn(2+)</name>
        <dbReference type="ChEBI" id="CHEBI:29105"/>
    </ligand>
</feature>
<accession>A0A2G6PF31</accession>
<comment type="function">
    <text evidence="7">Catalyzes the tRNA-independent activation of glutamate in presence of ATP and the subsequent transfer of glutamate onto a tRNA(Asp). Glutamate is transferred on the 2-amino-5-(4,5-dihydroxy-2-cyclopenten-1-yl) moiety of the queuosine in the wobble position of the QUC anticodon.</text>
</comment>
<evidence type="ECO:0000256" key="7">
    <source>
        <dbReference type="HAMAP-Rule" id="MF_01428"/>
    </source>
</evidence>
<feature type="domain" description="Glutamyl/glutaminyl-tRNA synthetase class Ib catalytic" evidence="10">
    <location>
        <begin position="22"/>
        <end position="258"/>
    </location>
</feature>
<dbReference type="GO" id="GO:0008270">
    <property type="term" value="F:zinc ion binding"/>
    <property type="evidence" value="ECO:0007669"/>
    <property type="project" value="UniProtKB-UniRule"/>
</dbReference>